<dbReference type="InterPro" id="IPR021617">
    <property type="entry name" value="DUF3231"/>
</dbReference>
<name>A0ABV6K8C1_9BACI</name>
<dbReference type="InterPro" id="IPR012347">
    <property type="entry name" value="Ferritin-like"/>
</dbReference>
<evidence type="ECO:0000313" key="1">
    <source>
        <dbReference type="EMBL" id="MFC0469553.1"/>
    </source>
</evidence>
<reference evidence="1 2" key="1">
    <citation type="submission" date="2024-09" db="EMBL/GenBank/DDBJ databases">
        <authorList>
            <person name="Sun Q."/>
            <person name="Mori K."/>
        </authorList>
    </citation>
    <scope>NUCLEOTIDE SEQUENCE [LARGE SCALE GENOMIC DNA]</scope>
    <source>
        <strain evidence="1 2">NCAIM B.02610</strain>
    </source>
</reference>
<keyword evidence="2" id="KW-1185">Reference proteome</keyword>
<dbReference type="Proteomes" id="UP001589838">
    <property type="component" value="Unassembled WGS sequence"/>
</dbReference>
<dbReference type="Pfam" id="PF11553">
    <property type="entry name" value="DUF3231"/>
    <property type="match status" value="2"/>
</dbReference>
<gene>
    <name evidence="1" type="ORF">ACFFHM_03180</name>
</gene>
<accession>A0ABV6K8C1</accession>
<dbReference type="EMBL" id="JBHLUX010000008">
    <property type="protein sequence ID" value="MFC0469553.1"/>
    <property type="molecule type" value="Genomic_DNA"/>
</dbReference>
<sequence>MDNKTNIRLTAAELSSLWSQYVNDTASVCVLEHSLTKVEDEEVRPVIEYALNCSLRHIEELHTLFTKDDVPIPVGFSKKDVKLDAPKLLSDTFTLMYLRQMSILAMTTSSLAIGVVTRSDVVSFHQSVLQESVTLQDLSREVMLKQGTYIRPPFISTPDHVDFVQKHSFLAGFIGERRPLTAIEITHLFINVQTNAIGKTLMMAFSQCANNEEITQYFLKGKKISQKHIDLFSSVLKKEDLPAPMSWDTAVTDSTYSPFSDKLMMFHTTAMIAAGIGNYGTAMAASPRRDIAFK</sequence>
<proteinExistence type="predicted"/>
<evidence type="ECO:0000313" key="2">
    <source>
        <dbReference type="Proteomes" id="UP001589838"/>
    </source>
</evidence>
<dbReference type="Gene3D" id="1.20.1260.10">
    <property type="match status" value="2"/>
</dbReference>
<dbReference type="RefSeq" id="WP_335962231.1">
    <property type="nucleotide sequence ID" value="NZ_JAXBLX010000026.1"/>
</dbReference>
<protein>
    <submittedName>
        <fullName evidence="1">DUF3231 family protein</fullName>
    </submittedName>
</protein>
<organism evidence="1 2">
    <name type="scientific">Halalkalibacter kiskunsagensis</name>
    <dbReference type="NCBI Taxonomy" id="1548599"/>
    <lineage>
        <taxon>Bacteria</taxon>
        <taxon>Bacillati</taxon>
        <taxon>Bacillota</taxon>
        <taxon>Bacilli</taxon>
        <taxon>Bacillales</taxon>
        <taxon>Bacillaceae</taxon>
        <taxon>Halalkalibacter</taxon>
    </lineage>
</organism>
<comment type="caution">
    <text evidence="1">The sequence shown here is derived from an EMBL/GenBank/DDBJ whole genome shotgun (WGS) entry which is preliminary data.</text>
</comment>